<keyword evidence="4" id="KW-1003">Cell membrane</keyword>
<evidence type="ECO:0000256" key="3">
    <source>
        <dbReference type="ARBA" id="ARBA00022448"/>
    </source>
</evidence>
<dbReference type="EMBL" id="WINI01000001">
    <property type="protein sequence ID" value="MQQ99421.1"/>
    <property type="molecule type" value="Genomic_DNA"/>
</dbReference>
<evidence type="ECO:0000259" key="8">
    <source>
        <dbReference type="PROSITE" id="PS50893"/>
    </source>
</evidence>
<dbReference type="InterPro" id="IPR017871">
    <property type="entry name" value="ABC_transporter-like_CS"/>
</dbReference>
<dbReference type="PROSITE" id="PS00211">
    <property type="entry name" value="ABC_TRANSPORTER_1"/>
    <property type="match status" value="1"/>
</dbReference>
<dbReference type="RefSeq" id="WP_153233000.1">
    <property type="nucleotide sequence ID" value="NZ_WINI01000001.1"/>
</dbReference>
<dbReference type="InterPro" id="IPR027417">
    <property type="entry name" value="P-loop_NTPase"/>
</dbReference>
<dbReference type="GO" id="GO:0005524">
    <property type="term" value="F:ATP binding"/>
    <property type="evidence" value="ECO:0007669"/>
    <property type="project" value="UniProtKB-KW"/>
</dbReference>
<dbReference type="FunFam" id="3.40.50.300:FF:000016">
    <property type="entry name" value="Oligopeptide ABC transporter ATP-binding component"/>
    <property type="match status" value="1"/>
</dbReference>
<dbReference type="PROSITE" id="PS50893">
    <property type="entry name" value="ABC_TRANSPORTER_2"/>
    <property type="match status" value="1"/>
</dbReference>
<sequence>MALLEIKNLGVQFGSPASPFIAVDGLDLNIEAGEVVGIVGESGSGKSVTSLALMGLIDYPGRVNAERMAFDGKDLLKMPEKQRRSMLGKDIAMIFQDPMTSLNPSFTVAYQLIETLRVHQGGSQKELRAKALALLKQVDIPDPERRLDAYPHQLSGGMSQRVMVAIAIACNPRLLIADEPTTALDVTVQAQMLELLLQLQRDRGMALMLITHDLSVVAQTAQRVVVMYAGRVVETGRVPDIFNAPQHPYTQALLAALPEHNIGRARLQTIPGVVPGQYDRPQGCLLSPRCSYATTRCRDESPALAGTDGMQVRCHYPLTADGKPGNDWQAIPLNQLLNRKAA</sequence>
<keyword evidence="7" id="KW-0472">Membrane</keyword>
<feature type="domain" description="ABC transporter" evidence="8">
    <location>
        <begin position="4"/>
        <end position="254"/>
    </location>
</feature>
<dbReference type="PANTHER" id="PTHR43297:SF2">
    <property type="entry name" value="DIPEPTIDE TRANSPORT ATP-BINDING PROTEIN DPPD"/>
    <property type="match status" value="1"/>
</dbReference>
<dbReference type="PANTHER" id="PTHR43297">
    <property type="entry name" value="OLIGOPEPTIDE TRANSPORT ATP-BINDING PROTEIN APPD"/>
    <property type="match status" value="1"/>
</dbReference>
<keyword evidence="6 9" id="KW-0067">ATP-binding</keyword>
<dbReference type="Pfam" id="PF08352">
    <property type="entry name" value="oligo_HPY"/>
    <property type="match status" value="1"/>
</dbReference>
<evidence type="ECO:0000256" key="6">
    <source>
        <dbReference type="ARBA" id="ARBA00022840"/>
    </source>
</evidence>
<dbReference type="Proteomes" id="UP000451565">
    <property type="component" value="Unassembled WGS sequence"/>
</dbReference>
<keyword evidence="10" id="KW-1185">Reference proteome</keyword>
<evidence type="ECO:0000256" key="1">
    <source>
        <dbReference type="ARBA" id="ARBA00004417"/>
    </source>
</evidence>
<reference evidence="9 10" key="1">
    <citation type="submission" date="2019-10" db="EMBL/GenBank/DDBJ databases">
        <title>Glaciimonas soli sp. nov., a psychrophilic bacterium isolated from the forest soil of a high elevation mountain in Taiwan.</title>
        <authorList>
            <person name="Wang L.-T."/>
            <person name="Shieh W.Y."/>
        </authorList>
    </citation>
    <scope>NUCLEOTIDE SEQUENCE [LARGE SCALE GENOMIC DNA]</scope>
    <source>
        <strain evidence="9 10">GS1</strain>
    </source>
</reference>
<dbReference type="InterPro" id="IPR003593">
    <property type="entry name" value="AAA+_ATPase"/>
</dbReference>
<accession>A0A843YQ52</accession>
<comment type="similarity">
    <text evidence="2">Belongs to the ABC transporter superfamily.</text>
</comment>
<comment type="caution">
    <text evidence="9">The sequence shown here is derived from an EMBL/GenBank/DDBJ whole genome shotgun (WGS) entry which is preliminary data.</text>
</comment>
<dbReference type="SUPFAM" id="SSF52540">
    <property type="entry name" value="P-loop containing nucleoside triphosphate hydrolases"/>
    <property type="match status" value="1"/>
</dbReference>
<evidence type="ECO:0000256" key="4">
    <source>
        <dbReference type="ARBA" id="ARBA00022475"/>
    </source>
</evidence>
<evidence type="ECO:0000256" key="2">
    <source>
        <dbReference type="ARBA" id="ARBA00005417"/>
    </source>
</evidence>
<dbReference type="Gene3D" id="3.40.50.300">
    <property type="entry name" value="P-loop containing nucleotide triphosphate hydrolases"/>
    <property type="match status" value="1"/>
</dbReference>
<dbReference type="GO" id="GO:0005886">
    <property type="term" value="C:plasma membrane"/>
    <property type="evidence" value="ECO:0007669"/>
    <property type="project" value="UniProtKB-SubCell"/>
</dbReference>
<dbReference type="NCBIfam" id="TIGR01727">
    <property type="entry name" value="oligo_HPY"/>
    <property type="match status" value="1"/>
</dbReference>
<protein>
    <submittedName>
        <fullName evidence="9">ATP-binding cassette domain-containing protein</fullName>
    </submittedName>
</protein>
<dbReference type="InterPro" id="IPR050388">
    <property type="entry name" value="ABC_Ni/Peptide_Import"/>
</dbReference>
<dbReference type="GO" id="GO:0016887">
    <property type="term" value="F:ATP hydrolysis activity"/>
    <property type="evidence" value="ECO:0007669"/>
    <property type="project" value="InterPro"/>
</dbReference>
<evidence type="ECO:0000313" key="9">
    <source>
        <dbReference type="EMBL" id="MQQ99421.1"/>
    </source>
</evidence>
<dbReference type="OrthoDB" id="9802772at2"/>
<dbReference type="AlphaFoldDB" id="A0A843YQ52"/>
<dbReference type="InterPro" id="IPR003439">
    <property type="entry name" value="ABC_transporter-like_ATP-bd"/>
</dbReference>
<name>A0A843YQ52_9BURK</name>
<dbReference type="SMART" id="SM00382">
    <property type="entry name" value="AAA"/>
    <property type="match status" value="1"/>
</dbReference>
<dbReference type="GO" id="GO:0055085">
    <property type="term" value="P:transmembrane transport"/>
    <property type="evidence" value="ECO:0007669"/>
    <property type="project" value="UniProtKB-ARBA"/>
</dbReference>
<dbReference type="GO" id="GO:0015833">
    <property type="term" value="P:peptide transport"/>
    <property type="evidence" value="ECO:0007669"/>
    <property type="project" value="InterPro"/>
</dbReference>
<evidence type="ECO:0000313" key="10">
    <source>
        <dbReference type="Proteomes" id="UP000451565"/>
    </source>
</evidence>
<organism evidence="9 10">
    <name type="scientific">Glaciimonas soli</name>
    <dbReference type="NCBI Taxonomy" id="2590999"/>
    <lineage>
        <taxon>Bacteria</taxon>
        <taxon>Pseudomonadati</taxon>
        <taxon>Pseudomonadota</taxon>
        <taxon>Betaproteobacteria</taxon>
        <taxon>Burkholderiales</taxon>
        <taxon>Oxalobacteraceae</taxon>
        <taxon>Glaciimonas</taxon>
    </lineage>
</organism>
<evidence type="ECO:0000256" key="7">
    <source>
        <dbReference type="ARBA" id="ARBA00023136"/>
    </source>
</evidence>
<dbReference type="CDD" id="cd03257">
    <property type="entry name" value="ABC_NikE_OppD_transporters"/>
    <property type="match status" value="1"/>
</dbReference>
<comment type="subcellular location">
    <subcellularLocation>
        <location evidence="1">Cell inner membrane</location>
        <topology evidence="1">Peripheral membrane protein</topology>
    </subcellularLocation>
</comment>
<proteinExistence type="inferred from homology"/>
<gene>
    <name evidence="9" type="ORF">GEV47_01815</name>
</gene>
<keyword evidence="5" id="KW-0547">Nucleotide-binding</keyword>
<keyword evidence="3" id="KW-0813">Transport</keyword>
<dbReference type="Pfam" id="PF00005">
    <property type="entry name" value="ABC_tran"/>
    <property type="match status" value="1"/>
</dbReference>
<evidence type="ECO:0000256" key="5">
    <source>
        <dbReference type="ARBA" id="ARBA00022741"/>
    </source>
</evidence>
<dbReference type="InterPro" id="IPR013563">
    <property type="entry name" value="Oligopep_ABC_C"/>
</dbReference>